<evidence type="ECO:0000313" key="2">
    <source>
        <dbReference type="EMBL" id="RIO45430.1"/>
    </source>
</evidence>
<dbReference type="RefSeq" id="WP_119635538.1">
    <property type="nucleotide sequence ID" value="NZ_JAUBYW010000003.1"/>
</dbReference>
<evidence type="ECO:0000313" key="3">
    <source>
        <dbReference type="Proteomes" id="UP000285625"/>
    </source>
</evidence>
<gene>
    <name evidence="2" type="ORF">BUZ57_07715</name>
</gene>
<feature type="transmembrane region" description="Helical" evidence="1">
    <location>
        <begin position="190"/>
        <end position="209"/>
    </location>
</feature>
<protein>
    <submittedName>
        <fullName evidence="2">DUF5079 family protein</fullName>
    </submittedName>
</protein>
<keyword evidence="1" id="KW-0812">Transmembrane</keyword>
<feature type="transmembrane region" description="Helical" evidence="1">
    <location>
        <begin position="87"/>
        <end position="110"/>
    </location>
</feature>
<feature type="transmembrane region" description="Helical" evidence="1">
    <location>
        <begin position="55"/>
        <end position="75"/>
    </location>
</feature>
<proteinExistence type="predicted"/>
<keyword evidence="1" id="KW-0472">Membrane</keyword>
<accession>A0A418JIF1</accession>
<dbReference type="InterPro" id="IPR031690">
    <property type="entry name" value="DUF5079"/>
</dbReference>
<keyword evidence="1" id="KW-1133">Transmembrane helix</keyword>
<feature type="transmembrane region" description="Helical" evidence="1">
    <location>
        <begin position="24"/>
        <end position="49"/>
    </location>
</feature>
<dbReference type="AlphaFoldDB" id="A0A418JIF1"/>
<dbReference type="Proteomes" id="UP000285625">
    <property type="component" value="Unassembled WGS sequence"/>
</dbReference>
<organism evidence="2 3">
    <name type="scientific">Staphylococcus hyicus</name>
    <dbReference type="NCBI Taxonomy" id="1284"/>
    <lineage>
        <taxon>Bacteria</taxon>
        <taxon>Bacillati</taxon>
        <taxon>Bacillota</taxon>
        <taxon>Bacilli</taxon>
        <taxon>Bacillales</taxon>
        <taxon>Staphylococcaceae</taxon>
        <taxon>Staphylococcus</taxon>
    </lineage>
</organism>
<evidence type="ECO:0000256" key="1">
    <source>
        <dbReference type="SAM" id="Phobius"/>
    </source>
</evidence>
<dbReference type="EMBL" id="QXVO01000021">
    <property type="protein sequence ID" value="RIO45430.1"/>
    <property type="molecule type" value="Genomic_DNA"/>
</dbReference>
<feature type="transmembrane region" description="Helical" evidence="1">
    <location>
        <begin position="122"/>
        <end position="144"/>
    </location>
</feature>
<dbReference type="Pfam" id="PF16882">
    <property type="entry name" value="DUF5079"/>
    <property type="match status" value="1"/>
</dbReference>
<comment type="caution">
    <text evidence="2">The sequence shown here is derived from an EMBL/GenBank/DDBJ whole genome shotgun (WGS) entry which is preliminary data.</text>
</comment>
<sequence length="226" mass="25957">MVILNSREMRNQMKAKYINDIKKAYITPLSILIIAVMSIMNAVVIIANIDTIQVPFYYVLFLIVVVIINIISIIKEKMKKVYYTKKAALVYLIITIFAGYSLPLLVSSFFMTGPMTQGLNVVGYWLIVMILTFLSFLAVHIFVVREFKITTQFDSIIVRTFAILLKLVSMIGLIYMSWIVPSIAEENKSIWISILLIIASDLLIIRNYFSYSMYLYEGELKKKGES</sequence>
<reference evidence="2 3" key="1">
    <citation type="journal article" date="2016" name="Front. Microbiol.">
        <title>Comprehensive Phylogenetic Analysis of Bovine Non-aureus Staphylococci Species Based on Whole-Genome Sequencing.</title>
        <authorList>
            <person name="Naushad S."/>
            <person name="Barkema H.W."/>
            <person name="Luby C."/>
            <person name="Condas L.A."/>
            <person name="Nobrega D.B."/>
            <person name="Carson D.A."/>
            <person name="De Buck J."/>
        </authorList>
    </citation>
    <scope>NUCLEOTIDE SEQUENCE [LARGE SCALE GENOMIC DNA]</scope>
    <source>
        <strain evidence="2 3">SNUC 5959</strain>
    </source>
</reference>
<name>A0A418JIF1_STAHY</name>
<feature type="transmembrane region" description="Helical" evidence="1">
    <location>
        <begin position="156"/>
        <end position="178"/>
    </location>
</feature>